<proteinExistence type="predicted"/>
<comment type="caution">
    <text evidence="7">The sequence shown here is derived from an EMBL/GenBank/DDBJ whole genome shotgun (WGS) entry which is preliminary data.</text>
</comment>
<evidence type="ECO:0000313" key="8">
    <source>
        <dbReference type="Proteomes" id="UP001589898"/>
    </source>
</evidence>
<dbReference type="InterPro" id="IPR037682">
    <property type="entry name" value="TonB_C"/>
</dbReference>
<dbReference type="Proteomes" id="UP001589898">
    <property type="component" value="Unassembled WGS sequence"/>
</dbReference>
<feature type="chain" id="PRO_5047341636" evidence="5">
    <location>
        <begin position="21"/>
        <end position="229"/>
    </location>
</feature>
<comment type="subcellular location">
    <subcellularLocation>
        <location evidence="1">Membrane</location>
        <topology evidence="1">Single-pass membrane protein</topology>
    </subcellularLocation>
</comment>
<evidence type="ECO:0000256" key="2">
    <source>
        <dbReference type="ARBA" id="ARBA00022692"/>
    </source>
</evidence>
<keyword evidence="2" id="KW-0812">Transmembrane</keyword>
<evidence type="ECO:0000256" key="3">
    <source>
        <dbReference type="ARBA" id="ARBA00022989"/>
    </source>
</evidence>
<dbReference type="NCBIfam" id="TIGR01352">
    <property type="entry name" value="tonB_Cterm"/>
    <property type="match status" value="1"/>
</dbReference>
<sequence>MQRISISLLLGLALPCAALASDAEPATQQVYTYAIELGADGRVADVSAHGPVPGTAGDALAREARGWVFSPGASGDAAGTRTYLRVVVDESADGSWRVVSATTGPALAAMTAPGYPVRDQLAGHEGMVVLRLQVGADGSVQDTDVHAATGSVSKAMARMAEEAARTWRFSPEQVAGQAVPSTLLWPVCYLGPASPVSACSWTGPDAQRFSSKSVLPIDPTVTVNWTAAR</sequence>
<protein>
    <submittedName>
        <fullName evidence="7">TonB family protein</fullName>
    </submittedName>
</protein>
<keyword evidence="3" id="KW-1133">Transmembrane helix</keyword>
<feature type="domain" description="TonB C-terminal" evidence="6">
    <location>
        <begin position="100"/>
        <end position="197"/>
    </location>
</feature>
<gene>
    <name evidence="7" type="ORF">ACFFFU_10795</name>
</gene>
<evidence type="ECO:0000256" key="1">
    <source>
        <dbReference type="ARBA" id="ARBA00004167"/>
    </source>
</evidence>
<evidence type="ECO:0000256" key="5">
    <source>
        <dbReference type="SAM" id="SignalP"/>
    </source>
</evidence>
<evidence type="ECO:0000313" key="7">
    <source>
        <dbReference type="EMBL" id="MFC0718228.1"/>
    </source>
</evidence>
<keyword evidence="8" id="KW-1185">Reference proteome</keyword>
<accession>A0ABV6SXR2</accession>
<organism evidence="7 8">
    <name type="scientific">Luteimonas padinae</name>
    <dbReference type="NCBI Taxonomy" id="1714359"/>
    <lineage>
        <taxon>Bacteria</taxon>
        <taxon>Pseudomonadati</taxon>
        <taxon>Pseudomonadota</taxon>
        <taxon>Gammaproteobacteria</taxon>
        <taxon>Lysobacterales</taxon>
        <taxon>Lysobacteraceae</taxon>
        <taxon>Luteimonas</taxon>
    </lineage>
</organism>
<keyword evidence="4" id="KW-0472">Membrane</keyword>
<reference evidence="7 8" key="1">
    <citation type="submission" date="2024-09" db="EMBL/GenBank/DDBJ databases">
        <authorList>
            <person name="Sun Q."/>
            <person name="Mori K."/>
        </authorList>
    </citation>
    <scope>NUCLEOTIDE SEQUENCE [LARGE SCALE GENOMIC DNA]</scope>
    <source>
        <strain evidence="7 8">KCTC 52403</strain>
    </source>
</reference>
<dbReference type="InterPro" id="IPR006260">
    <property type="entry name" value="TonB/TolA_C"/>
</dbReference>
<feature type="signal peptide" evidence="5">
    <location>
        <begin position="1"/>
        <end position="20"/>
    </location>
</feature>
<dbReference type="Gene3D" id="3.30.1150.10">
    <property type="match status" value="1"/>
</dbReference>
<dbReference type="Pfam" id="PF03544">
    <property type="entry name" value="TonB_C"/>
    <property type="match status" value="1"/>
</dbReference>
<dbReference type="PROSITE" id="PS52015">
    <property type="entry name" value="TONB_CTD"/>
    <property type="match status" value="1"/>
</dbReference>
<name>A0ABV6SXR2_9GAMM</name>
<dbReference type="SUPFAM" id="SSF74653">
    <property type="entry name" value="TolA/TonB C-terminal domain"/>
    <property type="match status" value="1"/>
</dbReference>
<evidence type="ECO:0000259" key="6">
    <source>
        <dbReference type="PROSITE" id="PS52015"/>
    </source>
</evidence>
<dbReference type="EMBL" id="JBHLTF010000031">
    <property type="protein sequence ID" value="MFC0718228.1"/>
    <property type="molecule type" value="Genomic_DNA"/>
</dbReference>
<dbReference type="RefSeq" id="WP_189494165.1">
    <property type="nucleotide sequence ID" value="NZ_BMZT01000001.1"/>
</dbReference>
<evidence type="ECO:0000256" key="4">
    <source>
        <dbReference type="ARBA" id="ARBA00023136"/>
    </source>
</evidence>
<keyword evidence="5" id="KW-0732">Signal</keyword>